<dbReference type="Proteomes" id="UP000009885">
    <property type="component" value="Unassembled WGS sequence"/>
</dbReference>
<evidence type="ECO:0000313" key="1">
    <source>
        <dbReference type="EMBL" id="EKU50350.1"/>
    </source>
</evidence>
<dbReference type="EMBL" id="AMSQ01000002">
    <property type="protein sequence ID" value="EKU50350.1"/>
    <property type="molecule type" value="Genomic_DNA"/>
</dbReference>
<organism evidence="1 2">
    <name type="scientific">Staphylococcus massiliensis S46</name>
    <dbReference type="NCBI Taxonomy" id="1229783"/>
    <lineage>
        <taxon>Bacteria</taxon>
        <taxon>Bacillati</taxon>
        <taxon>Bacillota</taxon>
        <taxon>Bacilli</taxon>
        <taxon>Bacillales</taxon>
        <taxon>Staphylococcaceae</taxon>
        <taxon>Staphylococcus</taxon>
    </lineage>
</organism>
<protein>
    <submittedName>
        <fullName evidence="1">Uncharacterized protein</fullName>
    </submittedName>
</protein>
<sequence length="70" mass="8227">MDLNNADKAEIFIHQHAHDLALTFLKDELINSEELTKDNIPSLKKDEIINTYEYLYSIFEDELKLSSTHF</sequence>
<proteinExistence type="predicted"/>
<gene>
    <name evidence="1" type="ORF">C273_01870</name>
</gene>
<keyword evidence="2" id="KW-1185">Reference proteome</keyword>
<dbReference type="RefSeq" id="WP_009382130.1">
    <property type="nucleotide sequence ID" value="NZ_AMSQ01000002.1"/>
</dbReference>
<name>K9B9D1_9STAP</name>
<dbReference type="AlphaFoldDB" id="K9B9D1"/>
<evidence type="ECO:0000313" key="2">
    <source>
        <dbReference type="Proteomes" id="UP000009885"/>
    </source>
</evidence>
<dbReference type="PATRIC" id="fig|1229783.3.peg.382"/>
<comment type="caution">
    <text evidence="1">The sequence shown here is derived from an EMBL/GenBank/DDBJ whole genome shotgun (WGS) entry which is preliminary data.</text>
</comment>
<reference evidence="1 2" key="1">
    <citation type="journal article" date="2013" name="Genome Announc.">
        <title>Genome Sequence of Staphylococcus massiliensis Strain S46, Isolated from the Surface of Healthy Human Skin.</title>
        <authorList>
            <person name="Srivastav R."/>
            <person name="Singh A."/>
            <person name="Jangir P.K."/>
            <person name="Kumari C."/>
            <person name="Muduli S."/>
            <person name="Sharma R."/>
        </authorList>
    </citation>
    <scope>NUCLEOTIDE SEQUENCE [LARGE SCALE GENOMIC DNA]</scope>
    <source>
        <strain evidence="1 2">S46</strain>
    </source>
</reference>
<accession>K9B9D1</accession>